<dbReference type="InterPro" id="IPR006089">
    <property type="entry name" value="Acyl-CoA_DH_CS"/>
</dbReference>
<dbReference type="InterPro" id="IPR013786">
    <property type="entry name" value="AcylCoA_DH/ox_N"/>
</dbReference>
<protein>
    <recommendedName>
        <fullName evidence="9">Acyl-CoA dehydrogenase</fullName>
    </recommendedName>
</protein>
<dbReference type="PROSITE" id="PS00073">
    <property type="entry name" value="ACYL_COA_DH_2"/>
    <property type="match status" value="1"/>
</dbReference>
<organism evidence="7 8">
    <name type="scientific">Acinetobacter marinus</name>
    <dbReference type="NCBI Taxonomy" id="281375"/>
    <lineage>
        <taxon>Bacteria</taxon>
        <taxon>Pseudomonadati</taxon>
        <taxon>Pseudomonadota</taxon>
        <taxon>Gammaproteobacteria</taxon>
        <taxon>Moraxellales</taxon>
        <taxon>Moraxellaceae</taxon>
        <taxon>Acinetobacter</taxon>
    </lineage>
</organism>
<dbReference type="Pfam" id="PF02771">
    <property type="entry name" value="Acyl-CoA_dh_N"/>
    <property type="match status" value="1"/>
</dbReference>
<gene>
    <name evidence="7" type="ORF">SAMN05421749_101213</name>
</gene>
<dbReference type="SUPFAM" id="SSF47203">
    <property type="entry name" value="Acyl-CoA dehydrogenase C-terminal domain-like"/>
    <property type="match status" value="1"/>
</dbReference>
<dbReference type="PANTHER" id="PTHR43884:SF12">
    <property type="entry name" value="ISOVALERYL-COA DEHYDROGENASE, MITOCHONDRIAL-RELATED"/>
    <property type="match status" value="1"/>
</dbReference>
<feature type="domain" description="Acyl-CoA dehydrogenase/oxidase N-terminal" evidence="6">
    <location>
        <begin position="89"/>
        <end position="200"/>
    </location>
</feature>
<dbReference type="GO" id="GO:0003995">
    <property type="term" value="F:acyl-CoA dehydrogenase activity"/>
    <property type="evidence" value="ECO:0007669"/>
    <property type="project" value="InterPro"/>
</dbReference>
<dbReference type="OrthoDB" id="142556at2"/>
<keyword evidence="4" id="KW-0274">FAD</keyword>
<evidence type="ECO:0000256" key="4">
    <source>
        <dbReference type="ARBA" id="ARBA00022827"/>
    </source>
</evidence>
<dbReference type="Gene3D" id="1.20.140.10">
    <property type="entry name" value="Butyryl-CoA Dehydrogenase, subunit A, domain 3"/>
    <property type="match status" value="1"/>
</dbReference>
<sequence>MNKTTNQLRNKGVLDKAQSIGLSLMTKLASSDALDQLKLRKFLERSFYHGSRTSFSTLSKTQKFLKPHSKQPQQRLQSQSKNLFDLSLTAEQSMLREAVQRFASNAIYPSAMQADHQSIFPKDLLEQADELALNFYALPEQYGGVATEQSAVSNVLIAEDLARGDFSLAAGLLSTFSVINAITRWGNPDIQSQYLADFAEQTDIRATIASQENTPAFNPFELTTQAEALDQDFQISGEKTMVVMGEYADILLVNAMYQGKPELFIVERDDSISMRPSPAMGLRAAETVTLRFHQTPARRLSAEDFDYQAFLDFGHLMWCAMAVGTCEAVKAYCIQYANERTAFGEPISHRQSVAFMIADMAIEIDAMRMLVWNAASLAEAGKDFHRETYLARLLCAEKSMKIGTDGVQILGGHGFTKEHPVERWYRDLRATAIMQSGLHA</sequence>
<dbReference type="InterPro" id="IPR009075">
    <property type="entry name" value="AcylCo_DH/oxidase_C"/>
</dbReference>
<evidence type="ECO:0000256" key="2">
    <source>
        <dbReference type="ARBA" id="ARBA00009347"/>
    </source>
</evidence>
<dbReference type="Proteomes" id="UP000242317">
    <property type="component" value="Unassembled WGS sequence"/>
</dbReference>
<dbReference type="InterPro" id="IPR036250">
    <property type="entry name" value="AcylCo_DH-like_C"/>
</dbReference>
<evidence type="ECO:0000256" key="3">
    <source>
        <dbReference type="ARBA" id="ARBA00022630"/>
    </source>
</evidence>
<reference evidence="8" key="1">
    <citation type="submission" date="2016-09" db="EMBL/GenBank/DDBJ databases">
        <authorList>
            <person name="Varghese N."/>
            <person name="Submissions S."/>
        </authorList>
    </citation>
    <scope>NUCLEOTIDE SEQUENCE [LARGE SCALE GENOMIC DNA]</scope>
    <source>
        <strain evidence="8">ANC 3699</strain>
    </source>
</reference>
<accession>A0A1G6GNP7</accession>
<dbReference type="InterPro" id="IPR037069">
    <property type="entry name" value="AcylCoA_DH/ox_N_sf"/>
</dbReference>
<keyword evidence="8" id="KW-1185">Reference proteome</keyword>
<dbReference type="SUPFAM" id="SSF56645">
    <property type="entry name" value="Acyl-CoA dehydrogenase NM domain-like"/>
    <property type="match status" value="1"/>
</dbReference>
<evidence type="ECO:0000259" key="6">
    <source>
        <dbReference type="Pfam" id="PF02771"/>
    </source>
</evidence>
<evidence type="ECO:0008006" key="9">
    <source>
        <dbReference type="Google" id="ProtNLM"/>
    </source>
</evidence>
<comment type="similarity">
    <text evidence="2">Belongs to the acyl-CoA dehydrogenase family.</text>
</comment>
<name>A0A1G6GNP7_9GAMM</name>
<keyword evidence="3" id="KW-0285">Flavoprotein</keyword>
<dbReference type="Gene3D" id="2.40.110.10">
    <property type="entry name" value="Butyryl-CoA Dehydrogenase, subunit A, domain 2"/>
    <property type="match status" value="1"/>
</dbReference>
<evidence type="ECO:0000256" key="1">
    <source>
        <dbReference type="ARBA" id="ARBA00001974"/>
    </source>
</evidence>
<dbReference type="EMBL" id="FMYK01000001">
    <property type="protein sequence ID" value="SDB83607.1"/>
    <property type="molecule type" value="Genomic_DNA"/>
</dbReference>
<dbReference type="AlphaFoldDB" id="A0A1G6GNP7"/>
<dbReference type="InterPro" id="IPR046373">
    <property type="entry name" value="Acyl-CoA_Oxase/DH_mid-dom_sf"/>
</dbReference>
<dbReference type="RefSeq" id="WP_092614739.1">
    <property type="nucleotide sequence ID" value="NZ_FMYK01000001.1"/>
</dbReference>
<comment type="cofactor">
    <cofactor evidence="1">
        <name>FAD</name>
        <dbReference type="ChEBI" id="CHEBI:57692"/>
    </cofactor>
</comment>
<dbReference type="Pfam" id="PF00441">
    <property type="entry name" value="Acyl-CoA_dh_1"/>
    <property type="match status" value="1"/>
</dbReference>
<dbReference type="GO" id="GO:0050660">
    <property type="term" value="F:flavin adenine dinucleotide binding"/>
    <property type="evidence" value="ECO:0007669"/>
    <property type="project" value="InterPro"/>
</dbReference>
<proteinExistence type="inferred from homology"/>
<dbReference type="PANTHER" id="PTHR43884">
    <property type="entry name" value="ACYL-COA DEHYDROGENASE"/>
    <property type="match status" value="1"/>
</dbReference>
<dbReference type="Gene3D" id="1.10.540.10">
    <property type="entry name" value="Acyl-CoA dehydrogenase/oxidase, N-terminal domain"/>
    <property type="match status" value="1"/>
</dbReference>
<evidence type="ECO:0000259" key="5">
    <source>
        <dbReference type="Pfam" id="PF00441"/>
    </source>
</evidence>
<evidence type="ECO:0000313" key="7">
    <source>
        <dbReference type="EMBL" id="SDB83607.1"/>
    </source>
</evidence>
<evidence type="ECO:0000313" key="8">
    <source>
        <dbReference type="Proteomes" id="UP000242317"/>
    </source>
</evidence>
<feature type="domain" description="Acyl-CoA dehydrogenase/oxidase C-terminal" evidence="5">
    <location>
        <begin position="309"/>
        <end position="434"/>
    </location>
</feature>
<dbReference type="InterPro" id="IPR009100">
    <property type="entry name" value="AcylCoA_DH/oxidase_NM_dom_sf"/>
</dbReference>